<organism evidence="1 2">
    <name type="scientific">Massilia horti</name>
    <dbReference type="NCBI Taxonomy" id="2562153"/>
    <lineage>
        <taxon>Bacteria</taxon>
        <taxon>Pseudomonadati</taxon>
        <taxon>Pseudomonadota</taxon>
        <taxon>Betaproteobacteria</taxon>
        <taxon>Burkholderiales</taxon>
        <taxon>Oxalobacteraceae</taxon>
        <taxon>Telluria group</taxon>
        <taxon>Massilia</taxon>
    </lineage>
</organism>
<accession>A0A4Y9T821</accession>
<dbReference type="OrthoDB" id="8677295at2"/>
<protein>
    <submittedName>
        <fullName evidence="1">Uncharacterized protein</fullName>
    </submittedName>
</protein>
<keyword evidence="2" id="KW-1185">Reference proteome</keyword>
<name>A0A4Y9T821_9BURK</name>
<dbReference type="Proteomes" id="UP000297258">
    <property type="component" value="Unassembled WGS sequence"/>
</dbReference>
<evidence type="ECO:0000313" key="1">
    <source>
        <dbReference type="EMBL" id="TFW33649.1"/>
    </source>
</evidence>
<sequence length="305" mass="35154">MRGPFGSDTNRGRLNSRPAGPICAFGERVKLTPSALARASELHLRILSQYAFQGNRERYWNYLAAQGVAYAQLALGVVRNDSLNGFVANFYAAHRAEKLGVTLDERQWNDLGIELMRKDFQYRKGFATRPDTQDYVLNLPVQYIYEYHAATFRQFGLDEKAWTAYVPLAPYIKSGDYQEAEAIWTIMMDINFFRQVGGSVWADNKGASSTDWTDHAEWFFVVSNATLAYGDNPWQEFSNPDKIGDWYYAGGQWYRFNVPLGQERIANPRRKAELDRARAFRLERQKFLKEHPVTPSDQSRTIESR</sequence>
<proteinExistence type="predicted"/>
<reference evidence="1 2" key="1">
    <citation type="submission" date="2019-03" db="EMBL/GenBank/DDBJ databases">
        <title>Draft genome of Massilia hortus sp. nov., a novel bacterial species of the Oxalobacteraceae family.</title>
        <authorList>
            <person name="Peta V."/>
            <person name="Raths R."/>
            <person name="Bucking H."/>
        </authorList>
    </citation>
    <scope>NUCLEOTIDE SEQUENCE [LARGE SCALE GENOMIC DNA]</scope>
    <source>
        <strain evidence="1 2">ONC3</strain>
    </source>
</reference>
<dbReference type="RefSeq" id="WP_135188948.1">
    <property type="nucleotide sequence ID" value="NZ_SPUM01000038.1"/>
</dbReference>
<dbReference type="AlphaFoldDB" id="A0A4Y9T821"/>
<comment type="caution">
    <text evidence="1">The sequence shown here is derived from an EMBL/GenBank/DDBJ whole genome shotgun (WGS) entry which is preliminary data.</text>
</comment>
<dbReference type="EMBL" id="SPUM01000038">
    <property type="protein sequence ID" value="TFW33649.1"/>
    <property type="molecule type" value="Genomic_DNA"/>
</dbReference>
<gene>
    <name evidence="1" type="ORF">E4O92_06555</name>
</gene>
<evidence type="ECO:0000313" key="2">
    <source>
        <dbReference type="Proteomes" id="UP000297258"/>
    </source>
</evidence>